<gene>
    <name evidence="1" type="ORF">H5410_020915</name>
</gene>
<evidence type="ECO:0000313" key="1">
    <source>
        <dbReference type="EMBL" id="KAG5609634.1"/>
    </source>
</evidence>
<dbReference type="EMBL" id="JACXVP010000004">
    <property type="protein sequence ID" value="KAG5609634.1"/>
    <property type="molecule type" value="Genomic_DNA"/>
</dbReference>
<organism evidence="1 2">
    <name type="scientific">Solanum commersonii</name>
    <name type="common">Commerson's wild potato</name>
    <name type="synonym">Commerson's nightshade</name>
    <dbReference type="NCBI Taxonomy" id="4109"/>
    <lineage>
        <taxon>Eukaryota</taxon>
        <taxon>Viridiplantae</taxon>
        <taxon>Streptophyta</taxon>
        <taxon>Embryophyta</taxon>
        <taxon>Tracheophyta</taxon>
        <taxon>Spermatophyta</taxon>
        <taxon>Magnoliopsida</taxon>
        <taxon>eudicotyledons</taxon>
        <taxon>Gunneridae</taxon>
        <taxon>Pentapetalae</taxon>
        <taxon>asterids</taxon>
        <taxon>lamiids</taxon>
        <taxon>Solanales</taxon>
        <taxon>Solanaceae</taxon>
        <taxon>Solanoideae</taxon>
        <taxon>Solaneae</taxon>
        <taxon>Solanum</taxon>
    </lineage>
</organism>
<comment type="caution">
    <text evidence="1">The sequence shown here is derived from an EMBL/GenBank/DDBJ whole genome shotgun (WGS) entry which is preliminary data.</text>
</comment>
<keyword evidence="2" id="KW-1185">Reference proteome</keyword>
<evidence type="ECO:0000313" key="2">
    <source>
        <dbReference type="Proteomes" id="UP000824120"/>
    </source>
</evidence>
<accession>A0A9J5ZAF9</accession>
<dbReference type="Proteomes" id="UP000824120">
    <property type="component" value="Chromosome 4"/>
</dbReference>
<name>A0A9J5ZAF9_SOLCO</name>
<reference evidence="1 2" key="1">
    <citation type="submission" date="2020-09" db="EMBL/GenBank/DDBJ databases">
        <title>De no assembly of potato wild relative species, Solanum commersonii.</title>
        <authorList>
            <person name="Cho K."/>
        </authorList>
    </citation>
    <scope>NUCLEOTIDE SEQUENCE [LARGE SCALE GENOMIC DNA]</scope>
    <source>
        <strain evidence="1">LZ3.2</strain>
        <tissue evidence="1">Leaf</tissue>
    </source>
</reference>
<proteinExistence type="predicted"/>
<dbReference type="AlphaFoldDB" id="A0A9J5ZAF9"/>
<sequence length="96" mass="11240">MRRLILFNANLILSFRIQHTGTLGEIKDILQLNHECTHKTELLMQGSIVYSKTQVVTNHYQRFSGSQYWLQMQVQAQQKCSNALTQRMILFSHTMV</sequence>
<protein>
    <submittedName>
        <fullName evidence="1">Uncharacterized protein</fullName>
    </submittedName>
</protein>